<evidence type="ECO:0000256" key="2">
    <source>
        <dbReference type="ARBA" id="ARBA00005819"/>
    </source>
</evidence>
<dbReference type="InterPro" id="IPR039119">
    <property type="entry name" value="ABT1/Esf2"/>
</dbReference>
<sequence length="261" mass="30522">AESVADFDKVIAMDHDVASMDSNEIISEVKDIGLQDSNETAIDNDDEKPWEEFEKRTRKSGVVYLSRIPPFMSVHLLRRMMSQFGEVGRIYLTPEDAATARRRKKFKGSTRKNYVDGWIEFAKKRIAKQVAESLNNTQIGGKKRSKFHDDIWNIRYLKGFKWHHLTEKLCKDVLFWLLHVLTSMAAYENAVRAQKHRNELSAAKKEYDFIMEKHQQAKVVENIQKRRKRRREASGQAGEASELPSHHRHFRQRQPVQPTTE</sequence>
<feature type="non-terminal residue" evidence="8">
    <location>
        <position position="1"/>
    </location>
</feature>
<evidence type="ECO:0000256" key="6">
    <source>
        <dbReference type="SAM" id="MobiDB-lite"/>
    </source>
</evidence>
<keyword evidence="9" id="KW-1185">Reference proteome</keyword>
<dbReference type="PANTHER" id="PTHR12311">
    <property type="entry name" value="ACTIVATOR OF BASAL TRANSCRIPTION 1"/>
    <property type="match status" value="1"/>
</dbReference>
<comment type="subcellular location">
    <subcellularLocation>
        <location evidence="1">Nucleus</location>
        <location evidence="1">Nucleolus</location>
    </subcellularLocation>
</comment>
<dbReference type="GO" id="GO:0000472">
    <property type="term" value="P:endonucleolytic cleavage to generate mature 5'-end of SSU-rRNA from (SSU-rRNA, 5.8S rRNA, LSU-rRNA)"/>
    <property type="evidence" value="ECO:0007669"/>
    <property type="project" value="TreeGrafter"/>
</dbReference>
<dbReference type="Gene3D" id="3.30.70.330">
    <property type="match status" value="1"/>
</dbReference>
<keyword evidence="3 5" id="KW-0694">RNA-binding</keyword>
<evidence type="ECO:0000313" key="8">
    <source>
        <dbReference type="EMBL" id="CEO95825.1"/>
    </source>
</evidence>
<dbReference type="SUPFAM" id="SSF54928">
    <property type="entry name" value="RNA-binding domain, RBD"/>
    <property type="match status" value="1"/>
</dbReference>
<proteinExistence type="inferred from homology"/>
<keyword evidence="4" id="KW-0539">Nucleus</keyword>
<dbReference type="OrthoDB" id="287393at2759"/>
<evidence type="ECO:0000256" key="3">
    <source>
        <dbReference type="ARBA" id="ARBA00022884"/>
    </source>
</evidence>
<reference evidence="8 9" key="1">
    <citation type="submission" date="2015-02" db="EMBL/GenBank/DDBJ databases">
        <authorList>
            <person name="Chooi Y.-H."/>
        </authorList>
    </citation>
    <scope>NUCLEOTIDE SEQUENCE [LARGE SCALE GENOMIC DNA]</scope>
    <source>
        <strain evidence="8">E3</strain>
    </source>
</reference>
<dbReference type="GO" id="GO:0003723">
    <property type="term" value="F:RNA binding"/>
    <property type="evidence" value="ECO:0007669"/>
    <property type="project" value="UniProtKB-UniRule"/>
</dbReference>
<feature type="domain" description="RRM" evidence="7">
    <location>
        <begin position="61"/>
        <end position="143"/>
    </location>
</feature>
<evidence type="ECO:0000256" key="4">
    <source>
        <dbReference type="ARBA" id="ARBA00023242"/>
    </source>
</evidence>
<dbReference type="GO" id="GO:0005730">
    <property type="term" value="C:nucleolus"/>
    <property type="evidence" value="ECO:0007669"/>
    <property type="project" value="UniProtKB-SubCell"/>
</dbReference>
<gene>
    <name evidence="8" type="ORF">PBRA_004538</name>
</gene>
<dbReference type="AlphaFoldDB" id="A0A0G4IL51"/>
<dbReference type="OMA" id="EMADKTH"/>
<feature type="region of interest" description="Disordered" evidence="6">
    <location>
        <begin position="221"/>
        <end position="261"/>
    </location>
</feature>
<dbReference type="PROSITE" id="PS50102">
    <property type="entry name" value="RRM"/>
    <property type="match status" value="1"/>
</dbReference>
<dbReference type="Proteomes" id="UP000039324">
    <property type="component" value="Unassembled WGS sequence"/>
</dbReference>
<dbReference type="GO" id="GO:0000447">
    <property type="term" value="P:endonucleolytic cleavage in ITS1 to separate SSU-rRNA from 5.8S rRNA and LSU-rRNA from tricistronic rRNA transcript (SSU-rRNA, 5.8S rRNA, LSU-rRNA)"/>
    <property type="evidence" value="ECO:0007669"/>
    <property type="project" value="TreeGrafter"/>
</dbReference>
<accession>A0A0G4IL51</accession>
<evidence type="ECO:0000313" key="9">
    <source>
        <dbReference type="Proteomes" id="UP000039324"/>
    </source>
</evidence>
<dbReference type="GO" id="GO:0000480">
    <property type="term" value="P:endonucleolytic cleavage in 5'-ETS of tricistronic rRNA transcript (SSU-rRNA, 5.8S rRNA, LSU-rRNA)"/>
    <property type="evidence" value="ECO:0007669"/>
    <property type="project" value="TreeGrafter"/>
</dbReference>
<organism evidence="8 9">
    <name type="scientific">Plasmodiophora brassicae</name>
    <name type="common">Clubroot disease agent</name>
    <dbReference type="NCBI Taxonomy" id="37360"/>
    <lineage>
        <taxon>Eukaryota</taxon>
        <taxon>Sar</taxon>
        <taxon>Rhizaria</taxon>
        <taxon>Endomyxa</taxon>
        <taxon>Phytomyxea</taxon>
        <taxon>Plasmodiophorida</taxon>
        <taxon>Plasmodiophoridae</taxon>
        <taxon>Plasmodiophora</taxon>
    </lineage>
</organism>
<dbReference type="STRING" id="37360.A0A0G4IL51"/>
<dbReference type="GO" id="GO:0034462">
    <property type="term" value="P:small-subunit processome assembly"/>
    <property type="evidence" value="ECO:0007669"/>
    <property type="project" value="TreeGrafter"/>
</dbReference>
<name>A0A0G4IL51_PLABS</name>
<evidence type="ECO:0000256" key="1">
    <source>
        <dbReference type="ARBA" id="ARBA00004604"/>
    </source>
</evidence>
<dbReference type="InterPro" id="IPR034353">
    <property type="entry name" value="ABT1/ESF2_RRM"/>
</dbReference>
<dbReference type="EMBL" id="CDSF01000035">
    <property type="protein sequence ID" value="CEO95825.1"/>
    <property type="molecule type" value="Genomic_DNA"/>
</dbReference>
<comment type="similarity">
    <text evidence="2">Belongs to the ESF2/ABP1 family.</text>
</comment>
<dbReference type="CDD" id="cd12263">
    <property type="entry name" value="RRM_ABT1_like"/>
    <property type="match status" value="1"/>
</dbReference>
<evidence type="ECO:0000256" key="5">
    <source>
        <dbReference type="PROSITE-ProRule" id="PRU00176"/>
    </source>
</evidence>
<dbReference type="InterPro" id="IPR035979">
    <property type="entry name" value="RBD_domain_sf"/>
</dbReference>
<dbReference type="InterPro" id="IPR012677">
    <property type="entry name" value="Nucleotide-bd_a/b_plait_sf"/>
</dbReference>
<dbReference type="PANTHER" id="PTHR12311:SF7">
    <property type="entry name" value="ACTIVATOR OF BASAL TRANSCRIPTION 1"/>
    <property type="match status" value="1"/>
</dbReference>
<evidence type="ECO:0000259" key="7">
    <source>
        <dbReference type="PROSITE" id="PS50102"/>
    </source>
</evidence>
<dbReference type="InterPro" id="IPR000504">
    <property type="entry name" value="RRM_dom"/>
</dbReference>
<protein>
    <recommendedName>
        <fullName evidence="7">RRM domain-containing protein</fullName>
    </recommendedName>
</protein>